<dbReference type="Gene3D" id="3.10.520.10">
    <property type="entry name" value="ApbE-like domains"/>
    <property type="match status" value="1"/>
</dbReference>
<dbReference type="AlphaFoldDB" id="A0A3B1C5G5"/>
<proteinExistence type="predicted"/>
<comment type="catalytic activity">
    <reaction evidence="10">
        <text>L-threonyl-[protein] + FAD = FMN-L-threonyl-[protein] + AMP + H(+)</text>
        <dbReference type="Rhea" id="RHEA:36847"/>
        <dbReference type="Rhea" id="RHEA-COMP:11060"/>
        <dbReference type="Rhea" id="RHEA-COMP:11061"/>
        <dbReference type="ChEBI" id="CHEBI:15378"/>
        <dbReference type="ChEBI" id="CHEBI:30013"/>
        <dbReference type="ChEBI" id="CHEBI:57692"/>
        <dbReference type="ChEBI" id="CHEBI:74257"/>
        <dbReference type="ChEBI" id="CHEBI:456215"/>
        <dbReference type="EC" id="2.7.1.180"/>
    </reaction>
</comment>
<evidence type="ECO:0000256" key="1">
    <source>
        <dbReference type="ARBA" id="ARBA00001946"/>
    </source>
</evidence>
<evidence type="ECO:0000256" key="4">
    <source>
        <dbReference type="ARBA" id="ARBA00022630"/>
    </source>
</evidence>
<sequence>MPLTHRFRLILLLSSLLLASGCQQPPREYKQTLMVFGTLVNITLRDINPKQAQKYIDHIRKDLDFMNKAWHAWKPGPMVRTNTQLATGHWFTADPAVLPLIKKGIELSRITNNLFNPAIGKLIALWGFHQDDAPKGPPPAKKDIEKLLARHPRMSDIEINGQRMRSRNPAVQLDFGAMAKGYAVDLIIDYLRKQGVHNAIINAGGDLKVIGSHGDRPWRIGIRHPRKKGEVLAALDAHDGESVFTSGDYERYYIYKGQRYDHIIDPRSGYPADQSTSVTVILNNAAAADAAATALFVAGPSGWQAIARKMHLRYVMLVEKSGQIIMTPAMAKRIALAEVDHKPIIIQP</sequence>
<dbReference type="Pfam" id="PF02424">
    <property type="entry name" value="ApbE"/>
    <property type="match status" value="1"/>
</dbReference>
<dbReference type="InterPro" id="IPR024932">
    <property type="entry name" value="ApbE"/>
</dbReference>
<evidence type="ECO:0000313" key="11">
    <source>
        <dbReference type="EMBL" id="VAX12147.1"/>
    </source>
</evidence>
<gene>
    <name evidence="11" type="ORF">MNBD_GAMMA24-1982</name>
</gene>
<name>A0A3B1C5G5_9ZZZZ</name>
<dbReference type="InterPro" id="IPR003374">
    <property type="entry name" value="ApbE-like_sf"/>
</dbReference>
<dbReference type="GO" id="GO:0046872">
    <property type="term" value="F:metal ion binding"/>
    <property type="evidence" value="ECO:0007669"/>
    <property type="project" value="UniProtKB-KW"/>
</dbReference>
<keyword evidence="4" id="KW-0285">Flavoprotein</keyword>
<evidence type="ECO:0000256" key="5">
    <source>
        <dbReference type="ARBA" id="ARBA00022679"/>
    </source>
</evidence>
<evidence type="ECO:0000256" key="10">
    <source>
        <dbReference type="ARBA" id="ARBA00048540"/>
    </source>
</evidence>
<protein>
    <recommendedName>
        <fullName evidence="3">FAD:protein FMN transferase</fullName>
        <ecNumber evidence="2">2.7.1.180</ecNumber>
    </recommendedName>
    <alternativeName>
        <fullName evidence="9">Flavin transferase</fullName>
    </alternativeName>
</protein>
<organism evidence="11">
    <name type="scientific">hydrothermal vent metagenome</name>
    <dbReference type="NCBI Taxonomy" id="652676"/>
    <lineage>
        <taxon>unclassified sequences</taxon>
        <taxon>metagenomes</taxon>
        <taxon>ecological metagenomes</taxon>
    </lineage>
</organism>
<dbReference type="PROSITE" id="PS51257">
    <property type="entry name" value="PROKAR_LIPOPROTEIN"/>
    <property type="match status" value="1"/>
</dbReference>
<accession>A0A3B1C5G5</accession>
<keyword evidence="7" id="KW-0274">FAD</keyword>
<evidence type="ECO:0000256" key="3">
    <source>
        <dbReference type="ARBA" id="ARBA00016337"/>
    </source>
</evidence>
<dbReference type="EC" id="2.7.1.180" evidence="2"/>
<dbReference type="GO" id="GO:0016740">
    <property type="term" value="F:transferase activity"/>
    <property type="evidence" value="ECO:0007669"/>
    <property type="project" value="UniProtKB-KW"/>
</dbReference>
<dbReference type="SUPFAM" id="SSF143631">
    <property type="entry name" value="ApbE-like"/>
    <property type="match status" value="1"/>
</dbReference>
<evidence type="ECO:0000256" key="2">
    <source>
        <dbReference type="ARBA" id="ARBA00011955"/>
    </source>
</evidence>
<dbReference type="PIRSF" id="PIRSF006268">
    <property type="entry name" value="ApbE"/>
    <property type="match status" value="1"/>
</dbReference>
<keyword evidence="8" id="KW-0460">Magnesium</keyword>
<evidence type="ECO:0000256" key="9">
    <source>
        <dbReference type="ARBA" id="ARBA00031306"/>
    </source>
</evidence>
<reference evidence="11" key="1">
    <citation type="submission" date="2018-06" db="EMBL/GenBank/DDBJ databases">
        <authorList>
            <person name="Zhirakovskaya E."/>
        </authorList>
    </citation>
    <scope>NUCLEOTIDE SEQUENCE</scope>
</reference>
<evidence type="ECO:0000256" key="8">
    <source>
        <dbReference type="ARBA" id="ARBA00022842"/>
    </source>
</evidence>
<evidence type="ECO:0000256" key="6">
    <source>
        <dbReference type="ARBA" id="ARBA00022723"/>
    </source>
</evidence>
<dbReference type="EMBL" id="UOFZ01000016">
    <property type="protein sequence ID" value="VAX12147.1"/>
    <property type="molecule type" value="Genomic_DNA"/>
</dbReference>
<keyword evidence="5 11" id="KW-0808">Transferase</keyword>
<comment type="cofactor">
    <cofactor evidence="1">
        <name>Mg(2+)</name>
        <dbReference type="ChEBI" id="CHEBI:18420"/>
    </cofactor>
</comment>
<dbReference type="PANTHER" id="PTHR30040:SF2">
    <property type="entry name" value="FAD:PROTEIN FMN TRANSFERASE"/>
    <property type="match status" value="1"/>
</dbReference>
<keyword evidence="6" id="KW-0479">Metal-binding</keyword>
<evidence type="ECO:0000256" key="7">
    <source>
        <dbReference type="ARBA" id="ARBA00022827"/>
    </source>
</evidence>
<dbReference type="PANTHER" id="PTHR30040">
    <property type="entry name" value="THIAMINE BIOSYNTHESIS LIPOPROTEIN APBE"/>
    <property type="match status" value="1"/>
</dbReference>